<dbReference type="InterPro" id="IPR036249">
    <property type="entry name" value="Thioredoxin-like_sf"/>
</dbReference>
<dbReference type="SUPFAM" id="SSF52833">
    <property type="entry name" value="Thioredoxin-like"/>
    <property type="match status" value="1"/>
</dbReference>
<dbReference type="RefSeq" id="WP_014749170.1">
    <property type="nucleotide sequence ID" value="NC_017964.1"/>
</dbReference>
<dbReference type="PROSITE" id="PS50404">
    <property type="entry name" value="GST_NTER"/>
    <property type="match status" value="1"/>
</dbReference>
<proteinExistence type="predicted"/>
<dbReference type="CDD" id="cd03049">
    <property type="entry name" value="GST_N_3"/>
    <property type="match status" value="1"/>
</dbReference>
<dbReference type="Pfam" id="PF13410">
    <property type="entry name" value="GST_C_2"/>
    <property type="match status" value="1"/>
</dbReference>
<dbReference type="AlphaFoldDB" id="I3U7U1"/>
<evidence type="ECO:0000259" key="1">
    <source>
        <dbReference type="PROSITE" id="PS50404"/>
    </source>
</evidence>
<evidence type="ECO:0000313" key="2">
    <source>
        <dbReference type="EMBL" id="AFK61079.1"/>
    </source>
</evidence>
<dbReference type="CDD" id="cd03205">
    <property type="entry name" value="GST_C_6"/>
    <property type="match status" value="1"/>
</dbReference>
<dbReference type="Proteomes" id="UP000005267">
    <property type="component" value="Chromosome"/>
</dbReference>
<reference evidence="3" key="2">
    <citation type="journal article" date="2013" name="PLoS ONE">
        <title>Genome implosion elicits host-confinement in Alcaligenaceae: evidence from the comparative genomics of Tetrathiobacter kashmirensis, a pathogen in the making.</title>
        <authorList>
            <person name="Ghosh W."/>
            <person name="Alam M."/>
            <person name="Roy C."/>
            <person name="Pyne P."/>
            <person name="George A."/>
            <person name="Chakraborty R."/>
            <person name="Majumder S."/>
            <person name="Agarwal A."/>
            <person name="Chakraborty S."/>
            <person name="Majumdar S."/>
            <person name="Gupta S.K."/>
        </authorList>
    </citation>
    <scope>NUCLEOTIDE SEQUENCE [LARGE SCALE GENOMIC DNA]</scope>
    <source>
        <strain evidence="3">WT001</strain>
    </source>
</reference>
<dbReference type="STRING" id="1036672.TKWG_02195"/>
<evidence type="ECO:0000313" key="3">
    <source>
        <dbReference type="Proteomes" id="UP000005267"/>
    </source>
</evidence>
<keyword evidence="3" id="KW-1185">Reference proteome</keyword>
<dbReference type="OrthoDB" id="8634103at2"/>
<accession>I3U7U1</accession>
<dbReference type="Gene3D" id="1.20.1050.10">
    <property type="match status" value="1"/>
</dbReference>
<feature type="domain" description="GST N-terminal" evidence="1">
    <location>
        <begin position="1"/>
        <end position="82"/>
    </location>
</feature>
<dbReference type="InterPro" id="IPR036282">
    <property type="entry name" value="Glutathione-S-Trfase_C_sf"/>
</dbReference>
<protein>
    <recommendedName>
        <fullName evidence="1">GST N-terminal domain-containing protein</fullName>
    </recommendedName>
</protein>
<dbReference type="InterPro" id="IPR004045">
    <property type="entry name" value="Glutathione_S-Trfase_N"/>
</dbReference>
<sequence>MKLHWSPRSPFVRKVMIVLHETGQADAVELVRTPVAMAEPNLTLLPDNPLIKLPTLVLDDGYSLFDSRVICEYLAWRAADRGLALFPEDPQRRVRVLRQQALGDGFMDALLLFRQERNKTEEKQTPAWLSAFALKTEATLNFLQDNVGELEQSGFDMGAVTIGCALSYLDYRFADLNWRQRAPDLARWHAEVFVRRPSVVATEPAETPER</sequence>
<gene>
    <name evidence="2" type="ordered locus">TKWG_02195</name>
</gene>
<reference evidence="2 3" key="1">
    <citation type="journal article" date="2011" name="J. Bacteriol.">
        <title>Whole-genome shotgun sequencing of the sulfur-oxidizing chemoautotroph Tetrathiobacter kashmirensis.</title>
        <authorList>
            <person name="Ghosh W."/>
            <person name="George A."/>
            <person name="Agarwal A."/>
            <person name="Raj P."/>
            <person name="Alam M."/>
            <person name="Pyne P."/>
            <person name="Das Gupta S.K."/>
        </authorList>
    </citation>
    <scope>NUCLEOTIDE SEQUENCE [LARGE SCALE GENOMIC DNA]</scope>
    <source>
        <strain evidence="2 3">WT001</strain>
    </source>
</reference>
<dbReference type="EMBL" id="CP003555">
    <property type="protein sequence ID" value="AFK61079.1"/>
    <property type="molecule type" value="Genomic_DNA"/>
</dbReference>
<dbReference type="KEGG" id="aka:TKWG_02195"/>
<dbReference type="SUPFAM" id="SSF47616">
    <property type="entry name" value="GST C-terminal domain-like"/>
    <property type="match status" value="1"/>
</dbReference>
<dbReference type="Gene3D" id="3.40.30.10">
    <property type="entry name" value="Glutaredoxin"/>
    <property type="match status" value="1"/>
</dbReference>
<dbReference type="HOGENOM" id="CLU_011226_12_2_4"/>
<organism evidence="2 3">
    <name type="scientific">Advenella kashmirensis (strain DSM 17095 / LMG 22695 / WT001)</name>
    <name type="common">Tetrathiobacter kashmirensis</name>
    <dbReference type="NCBI Taxonomy" id="1036672"/>
    <lineage>
        <taxon>Bacteria</taxon>
        <taxon>Pseudomonadati</taxon>
        <taxon>Pseudomonadota</taxon>
        <taxon>Betaproteobacteria</taxon>
        <taxon>Burkholderiales</taxon>
        <taxon>Alcaligenaceae</taxon>
    </lineage>
</organism>
<name>I3U7U1_ADVKW</name>
<dbReference type="Pfam" id="PF13417">
    <property type="entry name" value="GST_N_3"/>
    <property type="match status" value="1"/>
</dbReference>